<evidence type="ECO:0000259" key="2">
    <source>
        <dbReference type="PROSITE" id="PS51462"/>
    </source>
</evidence>
<dbReference type="PANTHER" id="PTHR21340:SF0">
    <property type="entry name" value="BIS(5'-NUCLEOSYL)-TETRAPHOSPHATASE [ASYMMETRICAL]"/>
    <property type="match status" value="1"/>
</dbReference>
<keyword evidence="1 3" id="KW-0378">Hydrolase</keyword>
<dbReference type="GO" id="GO:0006167">
    <property type="term" value="P:AMP biosynthetic process"/>
    <property type="evidence" value="ECO:0007669"/>
    <property type="project" value="TreeGrafter"/>
</dbReference>
<evidence type="ECO:0000313" key="3">
    <source>
        <dbReference type="EMBL" id="KAA9131133.1"/>
    </source>
</evidence>
<dbReference type="Pfam" id="PF00300">
    <property type="entry name" value="His_Phos_1"/>
    <property type="match status" value="1"/>
</dbReference>
<dbReference type="RefSeq" id="WP_150894575.1">
    <property type="nucleotide sequence ID" value="NZ_VYUY01000018.1"/>
</dbReference>
<evidence type="ECO:0000256" key="1">
    <source>
        <dbReference type="ARBA" id="ARBA00022801"/>
    </source>
</evidence>
<organism evidence="3 4">
    <name type="scientific">Microbacterium caowuchunii</name>
    <dbReference type="NCBI Taxonomy" id="2614638"/>
    <lineage>
        <taxon>Bacteria</taxon>
        <taxon>Bacillati</taxon>
        <taxon>Actinomycetota</taxon>
        <taxon>Actinomycetes</taxon>
        <taxon>Micrococcales</taxon>
        <taxon>Microbacteriaceae</taxon>
        <taxon>Microbacterium</taxon>
    </lineage>
</organism>
<dbReference type="SMART" id="SM00855">
    <property type="entry name" value="PGAM"/>
    <property type="match status" value="1"/>
</dbReference>
<comment type="caution">
    <text evidence="3">The sequence shown here is derived from an EMBL/GenBank/DDBJ whole genome shotgun (WGS) entry which is preliminary data.</text>
</comment>
<dbReference type="Pfam" id="PF00293">
    <property type="entry name" value="NUDIX"/>
    <property type="match status" value="1"/>
</dbReference>
<dbReference type="InterPro" id="IPR020084">
    <property type="entry name" value="NUDIX_hydrolase_CS"/>
</dbReference>
<feature type="domain" description="Nudix hydrolase" evidence="2">
    <location>
        <begin position="4"/>
        <end position="135"/>
    </location>
</feature>
<dbReference type="InterPro" id="IPR029033">
    <property type="entry name" value="His_PPase_superfam"/>
</dbReference>
<keyword evidence="4" id="KW-1185">Reference proteome</keyword>
<accession>A0A5N0T7Y9</accession>
<dbReference type="SUPFAM" id="SSF55811">
    <property type="entry name" value="Nudix"/>
    <property type="match status" value="1"/>
</dbReference>
<dbReference type="CDD" id="cd07067">
    <property type="entry name" value="HP_PGM_like"/>
    <property type="match status" value="1"/>
</dbReference>
<name>A0A5N0T7Y9_9MICO</name>
<dbReference type="CDD" id="cd03673">
    <property type="entry name" value="NUDIX_Ap6A_hydrolase"/>
    <property type="match status" value="1"/>
</dbReference>
<gene>
    <name evidence="3" type="ORF">F6B40_12570</name>
</gene>
<dbReference type="InterPro" id="IPR000086">
    <property type="entry name" value="NUDIX_hydrolase_dom"/>
</dbReference>
<evidence type="ECO:0000313" key="4">
    <source>
        <dbReference type="Proteomes" id="UP000326838"/>
    </source>
</evidence>
<dbReference type="GO" id="GO:0006754">
    <property type="term" value="P:ATP biosynthetic process"/>
    <property type="evidence" value="ECO:0007669"/>
    <property type="project" value="TreeGrafter"/>
</dbReference>
<dbReference type="GO" id="GO:0004081">
    <property type="term" value="F:bis(5'-nucleosyl)-tetraphosphatase (asymmetrical) activity"/>
    <property type="evidence" value="ECO:0007669"/>
    <property type="project" value="TreeGrafter"/>
</dbReference>
<dbReference type="PROSITE" id="PS51462">
    <property type="entry name" value="NUDIX"/>
    <property type="match status" value="1"/>
</dbReference>
<sequence>MTETAVYAAGGVVWRRVEGKLHVLLIHRTRYRDVTLPKGKVDPGEALAETAVREIFEETGIRVHLGLPVGVSRYRLPSKRTKIVHYWSAQATEGAIRDSAFVPNKEIAALEWVTPKRALGYLSYPVDVEILENFLRFVDDGVLQTFPLIVLRHAKALSRDDWDGPDAARPLSPRGRKQADAIVGPLRSFGVRRIVSSDAVRCVATVQPLATALRRDIRTTPLISQDAWEDGTTDARKVIGKRVRARKPAVICSHGPVLPDLLNELALATGTLRGSYLGSASALEVAAFSVVHLSLTNPGSGIAAIETHLPKP</sequence>
<dbReference type="PROSITE" id="PS00893">
    <property type="entry name" value="NUDIX_BOX"/>
    <property type="match status" value="1"/>
</dbReference>
<dbReference type="AlphaFoldDB" id="A0A5N0T7Y9"/>
<dbReference type="SUPFAM" id="SSF53254">
    <property type="entry name" value="Phosphoglycerate mutase-like"/>
    <property type="match status" value="1"/>
</dbReference>
<reference evidence="4" key="1">
    <citation type="submission" date="2019-09" db="EMBL/GenBank/DDBJ databases">
        <title>Mumia zhuanghuii sp. nov. isolated from the intestinal contents of plateau pika (Ochotona curzoniae) in the Qinghai-Tibet plateau of China.</title>
        <authorList>
            <person name="Tian Z."/>
        </authorList>
    </citation>
    <scope>NUCLEOTIDE SEQUENCE [LARGE SCALE GENOMIC DNA]</scope>
    <source>
        <strain evidence="4">L-033</strain>
    </source>
</reference>
<dbReference type="PANTHER" id="PTHR21340">
    <property type="entry name" value="DIADENOSINE 5,5-P1,P4-TETRAPHOSPHATE PYROPHOSPHOHYDROLASE MUTT"/>
    <property type="match status" value="1"/>
</dbReference>
<proteinExistence type="predicted"/>
<dbReference type="InterPro" id="IPR051325">
    <property type="entry name" value="Nudix_hydrolase_domain"/>
</dbReference>
<dbReference type="InterPro" id="IPR015797">
    <property type="entry name" value="NUDIX_hydrolase-like_dom_sf"/>
</dbReference>
<dbReference type="Gene3D" id="3.90.79.10">
    <property type="entry name" value="Nucleoside Triphosphate Pyrophosphohydrolase"/>
    <property type="match status" value="1"/>
</dbReference>
<dbReference type="InterPro" id="IPR013078">
    <property type="entry name" value="His_Pase_superF_clade-1"/>
</dbReference>
<protein>
    <submittedName>
        <fullName evidence="3">NUDIX hydrolase</fullName>
    </submittedName>
</protein>
<dbReference type="EMBL" id="VYUY01000018">
    <property type="protein sequence ID" value="KAA9131133.1"/>
    <property type="molecule type" value="Genomic_DNA"/>
</dbReference>
<dbReference type="Gene3D" id="3.40.50.1240">
    <property type="entry name" value="Phosphoglycerate mutase-like"/>
    <property type="match status" value="1"/>
</dbReference>
<dbReference type="Proteomes" id="UP000326838">
    <property type="component" value="Unassembled WGS sequence"/>
</dbReference>